<gene>
    <name evidence="1" type="ORF">GALLR39Z86_09580</name>
</gene>
<dbReference type="Proteomes" id="UP001144313">
    <property type="component" value="Unassembled WGS sequence"/>
</dbReference>
<evidence type="ECO:0000313" key="2">
    <source>
        <dbReference type="Proteomes" id="UP001144313"/>
    </source>
</evidence>
<evidence type="ECO:0000313" key="1">
    <source>
        <dbReference type="EMBL" id="GLI41108.1"/>
    </source>
</evidence>
<dbReference type="RefSeq" id="WP_270116575.1">
    <property type="nucleotide sequence ID" value="NZ_BAAAOL010000002.1"/>
</dbReference>
<accession>A0A9W6G6F9</accession>
<comment type="caution">
    <text evidence="1">The sequence shown here is derived from an EMBL/GenBank/DDBJ whole genome shotgun (WGS) entry which is preliminary data.</text>
</comment>
<sequence length="168" mass="18948">MSDAYSPVPELNLLKAFADRLGPVWYSDGFELREYGADAGLETWSEEPEFLGRLVPFANANGSGSNYAFWRCDDRSDLSGLPIAFIGDEGDLYIVARNLLELFQLLAIDDEALEPEFVERHSEAHEEYVAWLEQTYGLRPPVDREALRAAVKPDDDRFQAWLAQMGIG</sequence>
<proteinExistence type="predicted"/>
<protein>
    <submittedName>
        <fullName evidence="1">Uncharacterized protein</fullName>
    </submittedName>
</protein>
<name>A0A9W6G6F9_9ACTN</name>
<keyword evidence="2" id="KW-1185">Reference proteome</keyword>
<reference evidence="1" key="1">
    <citation type="submission" date="2022-12" db="EMBL/GenBank/DDBJ databases">
        <title>Reference genome sequencing for broad-spectrum identification of bacterial and archaeal isolates by mass spectrometry.</title>
        <authorList>
            <person name="Sekiguchi Y."/>
            <person name="Tourlousse D.M."/>
        </authorList>
    </citation>
    <scope>NUCLEOTIDE SEQUENCE</scope>
    <source>
        <strain evidence="1">LLR39Z86</strain>
    </source>
</reference>
<organism evidence="1 2">
    <name type="scientific">Glycomyces algeriensis</name>
    <dbReference type="NCBI Taxonomy" id="256037"/>
    <lineage>
        <taxon>Bacteria</taxon>
        <taxon>Bacillati</taxon>
        <taxon>Actinomycetota</taxon>
        <taxon>Actinomycetes</taxon>
        <taxon>Glycomycetales</taxon>
        <taxon>Glycomycetaceae</taxon>
        <taxon>Glycomyces</taxon>
    </lineage>
</organism>
<dbReference type="AlphaFoldDB" id="A0A9W6G6F9"/>
<dbReference type="EMBL" id="BSDT01000001">
    <property type="protein sequence ID" value="GLI41108.1"/>
    <property type="molecule type" value="Genomic_DNA"/>
</dbReference>